<dbReference type="AlphaFoldDB" id="A0A815QEL3"/>
<organism evidence="1 2">
    <name type="scientific">Rotaria sordida</name>
    <dbReference type="NCBI Taxonomy" id="392033"/>
    <lineage>
        <taxon>Eukaryota</taxon>
        <taxon>Metazoa</taxon>
        <taxon>Spiralia</taxon>
        <taxon>Gnathifera</taxon>
        <taxon>Rotifera</taxon>
        <taxon>Eurotatoria</taxon>
        <taxon>Bdelloidea</taxon>
        <taxon>Philodinida</taxon>
        <taxon>Philodinidae</taxon>
        <taxon>Rotaria</taxon>
    </lineage>
</organism>
<dbReference type="EMBL" id="CAJNOT010005318">
    <property type="protein sequence ID" value="CAF1462256.1"/>
    <property type="molecule type" value="Genomic_DNA"/>
</dbReference>
<comment type="caution">
    <text evidence="1">The sequence shown here is derived from an EMBL/GenBank/DDBJ whole genome shotgun (WGS) entry which is preliminary data.</text>
</comment>
<dbReference type="Proteomes" id="UP000663864">
    <property type="component" value="Unassembled WGS sequence"/>
</dbReference>
<reference evidence="1" key="1">
    <citation type="submission" date="2021-02" db="EMBL/GenBank/DDBJ databases">
        <authorList>
            <person name="Nowell W R."/>
        </authorList>
    </citation>
    <scope>NUCLEOTIDE SEQUENCE</scope>
</reference>
<evidence type="ECO:0000313" key="2">
    <source>
        <dbReference type="Proteomes" id="UP000663864"/>
    </source>
</evidence>
<accession>A0A815QEL3</accession>
<sequence length="438" mass="52690">MQLSKQELNNLLQLANMKIVEQETIIDKYADDYRNHYDKIISIFHYIMIEQGFLVQYEHSTSEILDWKFVNGHFYITYTKAEFTIQSDIYLEKSLFLVNFFNINAFSIILELKELITDNGILKNVPELITYFQNEIKALSQEMKMKNDDQTTRVNHDHQCKYSKAYSYEKINNSYQNRIINPPQHYQCQSTNVFKQNYYVNENHDKPQVYQRQPTNHLEQHYSVSESYDKPQVYQCLPTNLFEQHYNVSESHDKSQIYQYEPTNLLKQHYSVSENHHIPKVYQYEPTNLLEQHYNVNESHDKPKVYQYEPTNLLEQHYNVSESHDKPQIYQYEPTNLLEQHYSVSENHHIPKVYQYEPTNLLQQNYNVNASRDTPQVYQCQPNVFQQHYNHSHTHNERIDDQCEQTNLNYPAFLFEDTHDSQVNENTYINCHHDTTNE</sequence>
<protein>
    <submittedName>
        <fullName evidence="1">Uncharacterized protein</fullName>
    </submittedName>
</protein>
<proteinExistence type="predicted"/>
<evidence type="ECO:0000313" key="1">
    <source>
        <dbReference type="EMBL" id="CAF1462256.1"/>
    </source>
</evidence>
<name>A0A815QEL3_9BILA</name>
<gene>
    <name evidence="1" type="ORF">ZHD862_LOCUS35749</name>
</gene>